<dbReference type="Proteomes" id="UP001160130">
    <property type="component" value="Unassembled WGS sequence"/>
</dbReference>
<name>A0ABT6KXL2_9MYCO</name>
<dbReference type="RefSeq" id="WP_280832095.1">
    <property type="nucleotide sequence ID" value="NZ_JARXVE010000003.1"/>
</dbReference>
<dbReference type="Pfam" id="PF13459">
    <property type="entry name" value="Fer4_15"/>
    <property type="match status" value="1"/>
</dbReference>
<keyword evidence="11" id="KW-1185">Reference proteome</keyword>
<evidence type="ECO:0000313" key="10">
    <source>
        <dbReference type="EMBL" id="MDH6195435.1"/>
    </source>
</evidence>
<dbReference type="InterPro" id="IPR051269">
    <property type="entry name" value="Fe-S_cluster_ET"/>
</dbReference>
<gene>
    <name evidence="10" type="ORF">M2272_002075</name>
</gene>
<keyword evidence="5 8" id="KW-0408">Iron</keyword>
<evidence type="ECO:0000256" key="2">
    <source>
        <dbReference type="ARBA" id="ARBA00022448"/>
    </source>
</evidence>
<protein>
    <recommendedName>
        <fullName evidence="8">Ferredoxin</fullName>
    </recommendedName>
</protein>
<evidence type="ECO:0000256" key="5">
    <source>
        <dbReference type="ARBA" id="ARBA00023004"/>
    </source>
</evidence>
<proteinExistence type="predicted"/>
<evidence type="ECO:0000256" key="7">
    <source>
        <dbReference type="ARBA" id="ARBA00023291"/>
    </source>
</evidence>
<keyword evidence="7" id="KW-0003">3Fe-4S</keyword>
<dbReference type="InterPro" id="IPR017896">
    <property type="entry name" value="4Fe4S_Fe-S-bd"/>
</dbReference>
<evidence type="ECO:0000256" key="1">
    <source>
        <dbReference type="ARBA" id="ARBA00001927"/>
    </source>
</evidence>
<evidence type="ECO:0000256" key="4">
    <source>
        <dbReference type="ARBA" id="ARBA00022982"/>
    </source>
</evidence>
<reference evidence="10 11" key="1">
    <citation type="submission" date="2023-04" db="EMBL/GenBank/DDBJ databases">
        <title>Forest soil microbial communities from Buena Vista Peninsula, Colon Province, Panama.</title>
        <authorList>
            <person name="Bouskill N."/>
        </authorList>
    </citation>
    <scope>NUCLEOTIDE SEQUENCE [LARGE SCALE GENOMIC DNA]</scope>
    <source>
        <strain evidence="10 11">AC80</strain>
    </source>
</reference>
<evidence type="ECO:0000313" key="11">
    <source>
        <dbReference type="Proteomes" id="UP001160130"/>
    </source>
</evidence>
<accession>A0ABT6KXL2</accession>
<comment type="caution">
    <text evidence="10">The sequence shown here is derived from an EMBL/GenBank/DDBJ whole genome shotgun (WGS) entry which is preliminary data.</text>
</comment>
<dbReference type="Gene3D" id="3.30.70.20">
    <property type="match status" value="1"/>
</dbReference>
<dbReference type="PRINTS" id="PR00352">
    <property type="entry name" value="3FE4SFRDOXIN"/>
</dbReference>
<comment type="function">
    <text evidence="8">Ferredoxins are iron-sulfur proteins that transfer electrons in a wide variety of metabolic reactions.</text>
</comment>
<keyword evidence="6 8" id="KW-0411">Iron-sulfur</keyword>
<organism evidence="10 11">
    <name type="scientific">Mycolicibacterium frederiksbergense</name>
    <dbReference type="NCBI Taxonomy" id="117567"/>
    <lineage>
        <taxon>Bacteria</taxon>
        <taxon>Bacillati</taxon>
        <taxon>Actinomycetota</taxon>
        <taxon>Actinomycetes</taxon>
        <taxon>Mycobacteriales</taxon>
        <taxon>Mycobacteriaceae</taxon>
        <taxon>Mycolicibacterium</taxon>
    </lineage>
</organism>
<feature type="domain" description="4Fe-4S ferredoxin-type" evidence="9">
    <location>
        <begin position="1"/>
        <end position="29"/>
    </location>
</feature>
<comment type="cofactor">
    <cofactor evidence="1">
        <name>[3Fe-4S] cluster</name>
        <dbReference type="ChEBI" id="CHEBI:21137"/>
    </cofactor>
</comment>
<dbReference type="InterPro" id="IPR001080">
    <property type="entry name" value="3Fe4S_ferredoxin"/>
</dbReference>
<evidence type="ECO:0000256" key="3">
    <source>
        <dbReference type="ARBA" id="ARBA00022723"/>
    </source>
</evidence>
<sequence>MRVQVDDDRCRGHGVCVAVCPDVFTLTDGGYAAPLMSDVPAELAPAVQEAIAGCPENAITLG</sequence>
<evidence type="ECO:0000256" key="8">
    <source>
        <dbReference type="RuleBase" id="RU368020"/>
    </source>
</evidence>
<dbReference type="EMBL" id="JARXVE010000003">
    <property type="protein sequence ID" value="MDH6195435.1"/>
    <property type="molecule type" value="Genomic_DNA"/>
</dbReference>
<keyword evidence="3 8" id="KW-0479">Metal-binding</keyword>
<dbReference type="SUPFAM" id="SSF54862">
    <property type="entry name" value="4Fe-4S ferredoxins"/>
    <property type="match status" value="1"/>
</dbReference>
<keyword evidence="4 8" id="KW-0249">Electron transport</keyword>
<evidence type="ECO:0000259" key="9">
    <source>
        <dbReference type="PROSITE" id="PS51379"/>
    </source>
</evidence>
<evidence type="ECO:0000256" key="6">
    <source>
        <dbReference type="ARBA" id="ARBA00023014"/>
    </source>
</evidence>
<keyword evidence="2 8" id="KW-0813">Transport</keyword>
<dbReference type="PANTHER" id="PTHR36923">
    <property type="entry name" value="FERREDOXIN"/>
    <property type="match status" value="1"/>
</dbReference>
<dbReference type="PANTHER" id="PTHR36923:SF3">
    <property type="entry name" value="FERREDOXIN"/>
    <property type="match status" value="1"/>
</dbReference>
<dbReference type="PROSITE" id="PS51379">
    <property type="entry name" value="4FE4S_FER_2"/>
    <property type="match status" value="1"/>
</dbReference>